<organism evidence="2 3">
    <name type="scientific">Mytilus galloprovincialis</name>
    <name type="common">Mediterranean mussel</name>
    <dbReference type="NCBI Taxonomy" id="29158"/>
    <lineage>
        <taxon>Eukaryota</taxon>
        <taxon>Metazoa</taxon>
        <taxon>Spiralia</taxon>
        <taxon>Lophotrochozoa</taxon>
        <taxon>Mollusca</taxon>
        <taxon>Bivalvia</taxon>
        <taxon>Autobranchia</taxon>
        <taxon>Pteriomorphia</taxon>
        <taxon>Mytilida</taxon>
        <taxon>Mytiloidea</taxon>
        <taxon>Mytilidae</taxon>
        <taxon>Mytilinae</taxon>
        <taxon>Mytilus</taxon>
    </lineage>
</organism>
<accession>A0A8B6G2S5</accession>
<sequence>MDQSIVYGRIHFLRELGEANKSTRKLLNVFTEEKERSDDLSRDDSSSVATPVSQSSHRSVYPLGRTMIFIRVNSRRGGDDMMEDFYLHLFSGDSLSTHADNHAGDFVVDLPKRFLLEGTWECALTELALPSQPERQTHRLYVCADVVEESYARNSFLPLLRSTEPLEEGTLEYTKPYYVRLRQTDLNRVRIFIRDDQLRACRFKTDLFCTARFTSANGDGIDRSVRPQVTTLDTVRSRSQKVGAAFLRPIGRKGPTRPQGTIPRGQRRPLAPRVDAQGTTGDAVGADPRDGPNRNWPLRKL</sequence>
<proteinExistence type="predicted"/>
<feature type="region of interest" description="Disordered" evidence="1">
    <location>
        <begin position="249"/>
        <end position="301"/>
    </location>
</feature>
<reference evidence="2" key="1">
    <citation type="submission" date="2018-11" db="EMBL/GenBank/DDBJ databases">
        <authorList>
            <person name="Alioto T."/>
            <person name="Alioto T."/>
        </authorList>
    </citation>
    <scope>NUCLEOTIDE SEQUENCE</scope>
</reference>
<dbReference type="Proteomes" id="UP000596742">
    <property type="component" value="Unassembled WGS sequence"/>
</dbReference>
<dbReference type="EMBL" id="UYJE01007772">
    <property type="protein sequence ID" value="VDI57821.1"/>
    <property type="molecule type" value="Genomic_DNA"/>
</dbReference>
<gene>
    <name evidence="2" type="ORF">MGAL_10B080527</name>
</gene>
<comment type="caution">
    <text evidence="2">The sequence shown here is derived from an EMBL/GenBank/DDBJ whole genome shotgun (WGS) entry which is preliminary data.</text>
</comment>
<name>A0A8B6G2S5_MYTGA</name>
<evidence type="ECO:0000256" key="1">
    <source>
        <dbReference type="SAM" id="MobiDB-lite"/>
    </source>
</evidence>
<evidence type="ECO:0000313" key="2">
    <source>
        <dbReference type="EMBL" id="VDI57821.1"/>
    </source>
</evidence>
<evidence type="ECO:0000313" key="3">
    <source>
        <dbReference type="Proteomes" id="UP000596742"/>
    </source>
</evidence>
<dbReference type="AlphaFoldDB" id="A0A8B6G2S5"/>
<dbReference type="OrthoDB" id="6210682at2759"/>
<keyword evidence="3" id="KW-1185">Reference proteome</keyword>
<protein>
    <submittedName>
        <fullName evidence="2">Uncharacterized protein</fullName>
    </submittedName>
</protein>